<comment type="function">
    <text evidence="1">Tetrapolymerization of the monopyrrole PBG into the hydroxymethylbilane pre-uroporphyrinogen in several discrete steps.</text>
</comment>
<dbReference type="GO" id="GO:0005737">
    <property type="term" value="C:cytoplasm"/>
    <property type="evidence" value="ECO:0007669"/>
    <property type="project" value="TreeGrafter"/>
</dbReference>
<dbReference type="EMBL" id="JACDQQ010000340">
    <property type="protein sequence ID" value="MBA0084039.1"/>
    <property type="molecule type" value="Genomic_DNA"/>
</dbReference>
<keyword evidence="5" id="KW-0808">Transferase</keyword>
<dbReference type="GO" id="GO:0006783">
    <property type="term" value="P:heme biosynthetic process"/>
    <property type="evidence" value="ECO:0007669"/>
    <property type="project" value="TreeGrafter"/>
</dbReference>
<comment type="pathway">
    <text evidence="2">Porphyrin-containing compound metabolism; protoporphyrin-IX biosynthesis; coproporphyrinogen-III from 5-aminolevulinate: step 2/4.</text>
</comment>
<dbReference type="Gene3D" id="3.40.190.10">
    <property type="entry name" value="Periplasmic binding protein-like II"/>
    <property type="match status" value="1"/>
</dbReference>
<evidence type="ECO:0000256" key="8">
    <source>
        <dbReference type="ARBA" id="ARBA00033064"/>
    </source>
</evidence>
<reference evidence="11" key="1">
    <citation type="submission" date="2020-06" db="EMBL/GenBank/DDBJ databases">
        <title>Legume-microbial interactions unlock mineral nutrients during tropical forest succession.</title>
        <authorList>
            <person name="Epihov D.Z."/>
        </authorList>
    </citation>
    <scope>NUCLEOTIDE SEQUENCE [LARGE SCALE GENOMIC DNA]</scope>
    <source>
        <strain evidence="11">Pan2503</strain>
    </source>
</reference>
<dbReference type="GO" id="GO:0004418">
    <property type="term" value="F:hydroxymethylbilane synthase activity"/>
    <property type="evidence" value="ECO:0007669"/>
    <property type="project" value="UniProtKB-EC"/>
</dbReference>
<dbReference type="Pfam" id="PF01379">
    <property type="entry name" value="Porphobil_deam"/>
    <property type="match status" value="1"/>
</dbReference>
<dbReference type="AlphaFoldDB" id="A0A7V8NME9"/>
<gene>
    <name evidence="11" type="ORF">HRJ53_03500</name>
</gene>
<evidence type="ECO:0000256" key="6">
    <source>
        <dbReference type="ARBA" id="ARBA00023244"/>
    </source>
</evidence>
<evidence type="ECO:0000256" key="7">
    <source>
        <dbReference type="ARBA" id="ARBA00030685"/>
    </source>
</evidence>
<proteinExistence type="inferred from homology"/>
<organism evidence="11 12">
    <name type="scientific">Candidatus Acidiferrum panamense</name>
    <dbReference type="NCBI Taxonomy" id="2741543"/>
    <lineage>
        <taxon>Bacteria</taxon>
        <taxon>Pseudomonadati</taxon>
        <taxon>Acidobacteriota</taxon>
        <taxon>Terriglobia</taxon>
        <taxon>Candidatus Acidiferrales</taxon>
        <taxon>Candidatus Acidiferrum</taxon>
    </lineage>
</organism>
<dbReference type="InterPro" id="IPR000860">
    <property type="entry name" value="HemC"/>
</dbReference>
<dbReference type="SUPFAM" id="SSF53850">
    <property type="entry name" value="Periplasmic binding protein-like II"/>
    <property type="match status" value="1"/>
</dbReference>
<dbReference type="PANTHER" id="PTHR11557">
    <property type="entry name" value="PORPHOBILINOGEN DEAMINASE"/>
    <property type="match status" value="1"/>
</dbReference>
<comment type="similarity">
    <text evidence="3">Belongs to the HMBS family.</text>
</comment>
<evidence type="ECO:0000313" key="12">
    <source>
        <dbReference type="Proteomes" id="UP000567293"/>
    </source>
</evidence>
<evidence type="ECO:0000259" key="10">
    <source>
        <dbReference type="Pfam" id="PF01379"/>
    </source>
</evidence>
<dbReference type="InterPro" id="IPR022417">
    <property type="entry name" value="Porphobilin_deaminase_N"/>
</dbReference>
<name>A0A7V8NME9_9BACT</name>
<evidence type="ECO:0000256" key="3">
    <source>
        <dbReference type="ARBA" id="ARBA00005638"/>
    </source>
</evidence>
<evidence type="ECO:0000313" key="11">
    <source>
        <dbReference type="EMBL" id="MBA0084039.1"/>
    </source>
</evidence>
<evidence type="ECO:0000256" key="2">
    <source>
        <dbReference type="ARBA" id="ARBA00004735"/>
    </source>
</evidence>
<feature type="non-terminal residue" evidence="11">
    <location>
        <position position="88"/>
    </location>
</feature>
<keyword evidence="6" id="KW-0627">Porphyrin biosynthesis</keyword>
<dbReference type="PRINTS" id="PR00151">
    <property type="entry name" value="PORPHBDMNASE"/>
</dbReference>
<evidence type="ECO:0000256" key="9">
    <source>
        <dbReference type="ARBA" id="ARBA00048169"/>
    </source>
</evidence>
<evidence type="ECO:0000256" key="5">
    <source>
        <dbReference type="ARBA" id="ARBA00022679"/>
    </source>
</evidence>
<accession>A0A7V8NME9</accession>
<comment type="caution">
    <text evidence="11">The sequence shown here is derived from an EMBL/GenBank/DDBJ whole genome shotgun (WGS) entry which is preliminary data.</text>
</comment>
<keyword evidence="12" id="KW-1185">Reference proteome</keyword>
<protein>
    <recommendedName>
        <fullName evidence="4">hydroxymethylbilane synthase</fullName>
        <ecNumber evidence="4">2.5.1.61</ecNumber>
    </recommendedName>
    <alternativeName>
        <fullName evidence="8">Hydroxymethylbilane synthase</fullName>
    </alternativeName>
    <alternativeName>
        <fullName evidence="7">Pre-uroporphyrinogen synthase</fullName>
    </alternativeName>
</protein>
<evidence type="ECO:0000256" key="4">
    <source>
        <dbReference type="ARBA" id="ARBA00012655"/>
    </source>
</evidence>
<sequence>MKTLRIGTRGSLLAKWQAESIRKRLFAATGIEPEIVIIKTAGDKMLHAPVAQIGTKGIFIKELEEALLEEAIDLAVHSVKDIPTDIPS</sequence>
<dbReference type="PANTHER" id="PTHR11557:SF0">
    <property type="entry name" value="PORPHOBILINOGEN DEAMINASE"/>
    <property type="match status" value="1"/>
</dbReference>
<dbReference type="Proteomes" id="UP000567293">
    <property type="component" value="Unassembled WGS sequence"/>
</dbReference>
<dbReference type="EC" id="2.5.1.61" evidence="4"/>
<evidence type="ECO:0000256" key="1">
    <source>
        <dbReference type="ARBA" id="ARBA00002869"/>
    </source>
</evidence>
<feature type="domain" description="Porphobilinogen deaminase N-terminal" evidence="10">
    <location>
        <begin position="4"/>
        <end position="87"/>
    </location>
</feature>
<comment type="catalytic activity">
    <reaction evidence="9">
        <text>4 porphobilinogen + H2O = hydroxymethylbilane + 4 NH4(+)</text>
        <dbReference type="Rhea" id="RHEA:13185"/>
        <dbReference type="ChEBI" id="CHEBI:15377"/>
        <dbReference type="ChEBI" id="CHEBI:28938"/>
        <dbReference type="ChEBI" id="CHEBI:57845"/>
        <dbReference type="ChEBI" id="CHEBI:58126"/>
        <dbReference type="EC" id="2.5.1.61"/>
    </reaction>
</comment>